<reference evidence="5" key="1">
    <citation type="submission" date="2025-08" db="UniProtKB">
        <authorList>
            <consortium name="Ensembl"/>
        </authorList>
    </citation>
    <scope>IDENTIFICATION</scope>
</reference>
<evidence type="ECO:0000259" key="4">
    <source>
        <dbReference type="PROSITE" id="PS51233"/>
    </source>
</evidence>
<organism evidence="5 6">
    <name type="scientific">Periophthalmus magnuspinnatus</name>
    <dbReference type="NCBI Taxonomy" id="409849"/>
    <lineage>
        <taxon>Eukaryota</taxon>
        <taxon>Metazoa</taxon>
        <taxon>Chordata</taxon>
        <taxon>Craniata</taxon>
        <taxon>Vertebrata</taxon>
        <taxon>Euteleostomi</taxon>
        <taxon>Actinopterygii</taxon>
        <taxon>Neopterygii</taxon>
        <taxon>Teleostei</taxon>
        <taxon>Neoteleostei</taxon>
        <taxon>Acanthomorphata</taxon>
        <taxon>Gobiaria</taxon>
        <taxon>Gobiiformes</taxon>
        <taxon>Gobioidei</taxon>
        <taxon>Gobiidae</taxon>
        <taxon>Oxudercinae</taxon>
        <taxon>Periophthalmus</taxon>
    </lineage>
</organism>
<dbReference type="Ensembl" id="ENSPMGT00000016076.1">
    <property type="protein sequence ID" value="ENSPMGP00000015082.1"/>
    <property type="gene ID" value="ENSPMGG00000012358.1"/>
</dbReference>
<dbReference type="Proteomes" id="UP000261520">
    <property type="component" value="Unplaced"/>
</dbReference>
<dbReference type="InterPro" id="IPR001007">
    <property type="entry name" value="VWF_dom"/>
</dbReference>
<dbReference type="GO" id="GO:0005576">
    <property type="term" value="C:extracellular region"/>
    <property type="evidence" value="ECO:0007669"/>
    <property type="project" value="UniProtKB-SubCell"/>
</dbReference>
<keyword evidence="2" id="KW-0964">Secreted</keyword>
<evidence type="ECO:0000313" key="5">
    <source>
        <dbReference type="Ensembl" id="ENSPMGP00000015082.1"/>
    </source>
</evidence>
<accession>A0A3B4ADE2</accession>
<dbReference type="PROSITE" id="PS51233">
    <property type="entry name" value="VWFD"/>
    <property type="match status" value="1"/>
</dbReference>
<evidence type="ECO:0000256" key="1">
    <source>
        <dbReference type="ARBA" id="ARBA00004613"/>
    </source>
</evidence>
<dbReference type="Pfam" id="PF00094">
    <property type="entry name" value="VWD"/>
    <property type="match status" value="1"/>
</dbReference>
<keyword evidence="6" id="KW-1185">Reference proteome</keyword>
<reference evidence="5" key="2">
    <citation type="submission" date="2025-09" db="UniProtKB">
        <authorList>
            <consortium name="Ensembl"/>
        </authorList>
    </citation>
    <scope>IDENTIFICATION</scope>
</reference>
<dbReference type="Gene3D" id="2.10.70.10">
    <property type="entry name" value="Complement Module, domain 1"/>
    <property type="match status" value="1"/>
</dbReference>
<dbReference type="InterPro" id="IPR001846">
    <property type="entry name" value="VWF_type-D"/>
</dbReference>
<name>A0A3B4ADE2_9GOBI</name>
<dbReference type="GO" id="GO:0030513">
    <property type="term" value="P:positive regulation of BMP signaling pathway"/>
    <property type="evidence" value="ECO:0007669"/>
    <property type="project" value="TreeGrafter"/>
</dbReference>
<sequence>LDSTLIGDVCVPVKDCGCSYDGRYYRRGDVFYPDNECVDRCTCGENGAVSCEKAKCRPGEACKLVKGVKGCHPEGQAKCVASGDPHYISFDGSRFDFQGTCVYVLAQLCDDDGELTPFAVTQGNEKYGNGKVSVTKSVGVSFDAPVLHQNHNLDPGMSFFTSSFLFL</sequence>
<keyword evidence="3" id="KW-0732">Signal</keyword>
<evidence type="ECO:0000256" key="3">
    <source>
        <dbReference type="ARBA" id="ARBA00022729"/>
    </source>
</evidence>
<dbReference type="SUPFAM" id="SSF57603">
    <property type="entry name" value="FnI-like domain"/>
    <property type="match status" value="1"/>
</dbReference>
<dbReference type="PANTHER" id="PTHR46698:SF7">
    <property type="entry name" value="VWFD DOMAIN-CONTAINING PROTEIN"/>
    <property type="match status" value="1"/>
</dbReference>
<comment type="subcellular location">
    <subcellularLocation>
        <location evidence="1">Secreted</location>
    </subcellularLocation>
</comment>
<dbReference type="AlphaFoldDB" id="A0A3B4ADE2"/>
<feature type="domain" description="VWFD" evidence="4">
    <location>
        <begin position="77"/>
        <end position="167"/>
    </location>
</feature>
<dbReference type="InterPro" id="IPR052424">
    <property type="entry name" value="Kielin_Chordin-BMP_Reg"/>
</dbReference>
<dbReference type="PANTHER" id="PTHR46698">
    <property type="entry name" value="CROSSVEINLESS 2"/>
    <property type="match status" value="1"/>
</dbReference>
<dbReference type="InterPro" id="IPR025615">
    <property type="entry name" value="TILa_dom"/>
</dbReference>
<protein>
    <recommendedName>
        <fullName evidence="4">VWFD domain-containing protein</fullName>
    </recommendedName>
</protein>
<dbReference type="STRING" id="409849.ENSPMGP00000015082"/>
<dbReference type="Pfam" id="PF12714">
    <property type="entry name" value="TILa"/>
    <property type="match status" value="1"/>
</dbReference>
<evidence type="ECO:0000256" key="2">
    <source>
        <dbReference type="ARBA" id="ARBA00022525"/>
    </source>
</evidence>
<evidence type="ECO:0000313" key="6">
    <source>
        <dbReference type="Proteomes" id="UP000261520"/>
    </source>
</evidence>
<dbReference type="SMART" id="SM00215">
    <property type="entry name" value="VWC_out"/>
    <property type="match status" value="1"/>
</dbReference>
<proteinExistence type="predicted"/>